<feature type="compositionally biased region" description="Polar residues" evidence="1">
    <location>
        <begin position="64"/>
        <end position="86"/>
    </location>
</feature>
<organism evidence="3">
    <name type="scientific">Arabidopsis lyrata subsp. lyrata</name>
    <name type="common">Lyre-leaved rock-cress</name>
    <dbReference type="NCBI Taxonomy" id="81972"/>
    <lineage>
        <taxon>Eukaryota</taxon>
        <taxon>Viridiplantae</taxon>
        <taxon>Streptophyta</taxon>
        <taxon>Embryophyta</taxon>
        <taxon>Tracheophyta</taxon>
        <taxon>Spermatophyta</taxon>
        <taxon>Magnoliopsida</taxon>
        <taxon>eudicotyledons</taxon>
        <taxon>Gunneridae</taxon>
        <taxon>Pentapetalae</taxon>
        <taxon>rosids</taxon>
        <taxon>malvids</taxon>
        <taxon>Brassicales</taxon>
        <taxon>Brassicaceae</taxon>
        <taxon>Camelineae</taxon>
        <taxon>Arabidopsis</taxon>
    </lineage>
</organism>
<dbReference type="HOGENOM" id="CLU_1818439_0_0_1"/>
<gene>
    <name evidence="2" type="ORF">ARALYDRAFT_676555</name>
</gene>
<name>D7KY14_ARALL</name>
<feature type="compositionally biased region" description="Basic and acidic residues" evidence="1">
    <location>
        <begin position="15"/>
        <end position="31"/>
    </location>
</feature>
<feature type="compositionally biased region" description="Polar residues" evidence="1">
    <location>
        <begin position="1"/>
        <end position="13"/>
    </location>
</feature>
<reference evidence="3" key="1">
    <citation type="journal article" date="2011" name="Nat. Genet.">
        <title>The Arabidopsis lyrata genome sequence and the basis of rapid genome size change.</title>
        <authorList>
            <person name="Hu T.T."/>
            <person name="Pattyn P."/>
            <person name="Bakker E.G."/>
            <person name="Cao J."/>
            <person name="Cheng J.-F."/>
            <person name="Clark R.M."/>
            <person name="Fahlgren N."/>
            <person name="Fawcett J.A."/>
            <person name="Grimwood J."/>
            <person name="Gundlach H."/>
            <person name="Haberer G."/>
            <person name="Hollister J.D."/>
            <person name="Ossowski S."/>
            <person name="Ottilar R.P."/>
            <person name="Salamov A.A."/>
            <person name="Schneeberger K."/>
            <person name="Spannagl M."/>
            <person name="Wang X."/>
            <person name="Yang L."/>
            <person name="Nasrallah M.E."/>
            <person name="Bergelson J."/>
            <person name="Carrington J.C."/>
            <person name="Gaut B.S."/>
            <person name="Schmutz J."/>
            <person name="Mayer K.F.X."/>
            <person name="Van de Peer Y."/>
            <person name="Grigoriev I.V."/>
            <person name="Nordborg M."/>
            <person name="Weigel D."/>
            <person name="Guo Y.-L."/>
        </authorList>
    </citation>
    <scope>NUCLEOTIDE SEQUENCE [LARGE SCALE GENOMIC DNA]</scope>
    <source>
        <strain evidence="3">cv. MN47</strain>
    </source>
</reference>
<feature type="compositionally biased region" description="Basic and acidic residues" evidence="1">
    <location>
        <begin position="96"/>
        <end position="123"/>
    </location>
</feature>
<evidence type="ECO:0000313" key="3">
    <source>
        <dbReference type="Proteomes" id="UP000008694"/>
    </source>
</evidence>
<dbReference type="AlphaFoldDB" id="D7KY14"/>
<dbReference type="EMBL" id="GL348714">
    <property type="protein sequence ID" value="EFH63555.1"/>
    <property type="molecule type" value="Genomic_DNA"/>
</dbReference>
<feature type="compositionally biased region" description="Basic residues" evidence="1">
    <location>
        <begin position="133"/>
        <end position="142"/>
    </location>
</feature>
<sequence>MTTSDLMPRQTTVPRLEKEKANSRSVDKEPDQALSMARKKKSSQSPHAASPNSPNRDFCHRNEVSSSHNSKQQQAAASILATTRSLSFDLPPPGGREGKDTASHHPPRTETTDRGERPEEKTKGKALSDAGKARRRGRGKQI</sequence>
<feature type="compositionally biased region" description="Polar residues" evidence="1">
    <location>
        <begin position="43"/>
        <end position="55"/>
    </location>
</feature>
<evidence type="ECO:0000256" key="1">
    <source>
        <dbReference type="SAM" id="MobiDB-lite"/>
    </source>
</evidence>
<proteinExistence type="predicted"/>
<feature type="region of interest" description="Disordered" evidence="1">
    <location>
        <begin position="1"/>
        <end position="142"/>
    </location>
</feature>
<keyword evidence="3" id="KW-1185">Reference proteome</keyword>
<protein>
    <submittedName>
        <fullName evidence="2">Predicted protein</fullName>
    </submittedName>
</protein>
<dbReference type="Proteomes" id="UP000008694">
    <property type="component" value="Unassembled WGS sequence"/>
</dbReference>
<evidence type="ECO:0000313" key="2">
    <source>
        <dbReference type="EMBL" id="EFH63555.1"/>
    </source>
</evidence>
<accession>D7KY14</accession>
<dbReference type="Gramene" id="Al_scaffold_0002_1705">
    <property type="protein sequence ID" value="Al_scaffold_0002_1705"/>
    <property type="gene ID" value="Al_scaffold_0002_1705"/>
</dbReference>